<accession>W7DJM8</accession>
<comment type="caution">
    <text evidence="1">The sequence shown here is derived from an EMBL/GenBank/DDBJ whole genome shotgun (WGS) entry which is preliminary data.</text>
</comment>
<proteinExistence type="predicted"/>
<dbReference type="Proteomes" id="UP000019248">
    <property type="component" value="Unassembled WGS sequence"/>
</dbReference>
<gene>
    <name evidence="1" type="ORF">PRIP_06868</name>
</gene>
<evidence type="ECO:0000313" key="2">
    <source>
        <dbReference type="Proteomes" id="UP000019248"/>
    </source>
</evidence>
<dbReference type="AlphaFoldDB" id="W7DJM8"/>
<keyword evidence="2" id="KW-1185">Reference proteome</keyword>
<organism evidence="1 2">
    <name type="scientific">Listeria riparia FSL S10-1204</name>
    <dbReference type="NCBI Taxonomy" id="1265816"/>
    <lineage>
        <taxon>Bacteria</taxon>
        <taxon>Bacillati</taxon>
        <taxon>Bacillota</taxon>
        <taxon>Bacilli</taxon>
        <taxon>Bacillales</taxon>
        <taxon>Listeriaceae</taxon>
        <taxon>Listeria</taxon>
    </lineage>
</organism>
<reference evidence="1 2" key="1">
    <citation type="journal article" date="2014" name="Int. J. Syst. Evol. Microbiol.">
        <title>Listeria floridensis sp. nov., Listeria aquatica sp. nov., Listeria cornellensis sp. nov., Listeria riparia sp. nov. and Listeria grandensis sp. nov., from agricultural and natural environments.</title>
        <authorList>
            <person name="den Bakker H.C."/>
            <person name="Warchocki S."/>
            <person name="Wright E.M."/>
            <person name="Allred A.F."/>
            <person name="Ahlstrom C."/>
            <person name="Manuel C.S."/>
            <person name="Stasiewicz M.J."/>
            <person name="Burrell A."/>
            <person name="Roof S."/>
            <person name="Strawn L."/>
            <person name="Fortes E.D."/>
            <person name="Nightingale K.K."/>
            <person name="Kephart D."/>
            <person name="Wiedmann M."/>
        </authorList>
    </citation>
    <scope>NUCLEOTIDE SEQUENCE [LARGE SCALE GENOMIC DNA]</scope>
    <source>
        <strain evidence="1 2">FSL S10-1204</strain>
    </source>
</reference>
<evidence type="ECO:0000313" key="1">
    <source>
        <dbReference type="EMBL" id="EUJ45558.1"/>
    </source>
</evidence>
<dbReference type="RefSeq" id="WP_036100220.1">
    <property type="nucleotide sequence ID" value="NZ_AODL01000007.1"/>
</dbReference>
<protein>
    <submittedName>
        <fullName evidence="1">Uncharacterized protein</fullName>
    </submittedName>
</protein>
<dbReference type="OrthoDB" id="2055332at2"/>
<dbReference type="EMBL" id="AODL01000007">
    <property type="protein sequence ID" value="EUJ45558.1"/>
    <property type="molecule type" value="Genomic_DNA"/>
</dbReference>
<sequence length="96" mass="11146">MDTMEHFLQVELQDQASYTEMLHFVASLYIRCGEFEGEEYVIRKVDHINFLVTREYNGIDGEREISKPVVISRQALISKINKHVRSKGIMLINACV</sequence>
<name>W7DJM8_9LIST</name>